<dbReference type="PANTHER" id="PTHR36173">
    <property type="entry name" value="RIBONUCLEASE VAPC16-RELATED"/>
    <property type="match status" value="1"/>
</dbReference>
<dbReference type="InterPro" id="IPR002716">
    <property type="entry name" value="PIN_dom"/>
</dbReference>
<protein>
    <submittedName>
        <fullName evidence="2">PIN domain nuclease, a component of toxin-antitoxin system (PIN domain)</fullName>
    </submittedName>
</protein>
<dbReference type="Proteomes" id="UP000192907">
    <property type="component" value="Unassembled WGS sequence"/>
</dbReference>
<dbReference type="STRING" id="1513793.SAMN06296036_115132"/>
<keyword evidence="3" id="KW-1185">Reference proteome</keyword>
<dbReference type="InterPro" id="IPR052919">
    <property type="entry name" value="TA_system_RNase"/>
</dbReference>
<sequence>MRYLLDTCALIFYLQDEGSIAEEIESLIARHEVSYSVINIWEMSLKRRLGKLNSPPIDREFTDQLAKCFRSSVSVEDAHIVAMDNLPVFDDHKDPFDRLIIAQAISENLTVVTSDDKFSRYDGLNLYSL</sequence>
<accession>A0A1Y6CDQ5</accession>
<gene>
    <name evidence="2" type="ORF">SAMN06296036_115132</name>
</gene>
<evidence type="ECO:0000313" key="2">
    <source>
        <dbReference type="EMBL" id="SMF49930.1"/>
    </source>
</evidence>
<name>A0A1Y6CDQ5_9BACT</name>
<dbReference type="Pfam" id="PF01850">
    <property type="entry name" value="PIN"/>
    <property type="match status" value="1"/>
</dbReference>
<organism evidence="2 3">
    <name type="scientific">Pseudobacteriovorax antillogorgiicola</name>
    <dbReference type="NCBI Taxonomy" id="1513793"/>
    <lineage>
        <taxon>Bacteria</taxon>
        <taxon>Pseudomonadati</taxon>
        <taxon>Bdellovibrionota</taxon>
        <taxon>Oligoflexia</taxon>
        <taxon>Oligoflexales</taxon>
        <taxon>Pseudobacteriovoracaceae</taxon>
        <taxon>Pseudobacteriovorax</taxon>
    </lineage>
</organism>
<dbReference type="SUPFAM" id="SSF88723">
    <property type="entry name" value="PIN domain-like"/>
    <property type="match status" value="1"/>
</dbReference>
<feature type="domain" description="PIN" evidence="1">
    <location>
        <begin position="3"/>
        <end position="123"/>
    </location>
</feature>
<proteinExistence type="predicted"/>
<reference evidence="3" key="1">
    <citation type="submission" date="2017-04" db="EMBL/GenBank/DDBJ databases">
        <authorList>
            <person name="Varghese N."/>
            <person name="Submissions S."/>
        </authorList>
    </citation>
    <scope>NUCLEOTIDE SEQUENCE [LARGE SCALE GENOMIC DNA]</scope>
    <source>
        <strain evidence="3">RKEM611</strain>
    </source>
</reference>
<dbReference type="InterPro" id="IPR029060">
    <property type="entry name" value="PIN-like_dom_sf"/>
</dbReference>
<dbReference type="RefSeq" id="WP_159455491.1">
    <property type="nucleotide sequence ID" value="NZ_FWZT01000015.1"/>
</dbReference>
<evidence type="ECO:0000313" key="3">
    <source>
        <dbReference type="Proteomes" id="UP000192907"/>
    </source>
</evidence>
<dbReference type="EMBL" id="FWZT01000015">
    <property type="protein sequence ID" value="SMF49930.1"/>
    <property type="molecule type" value="Genomic_DNA"/>
</dbReference>
<evidence type="ECO:0000259" key="1">
    <source>
        <dbReference type="Pfam" id="PF01850"/>
    </source>
</evidence>
<dbReference type="CDD" id="cd09872">
    <property type="entry name" value="PIN_Sll0205-like"/>
    <property type="match status" value="1"/>
</dbReference>
<dbReference type="PANTHER" id="PTHR36173:SF2">
    <property type="entry name" value="RIBONUCLEASE VAPC16"/>
    <property type="match status" value="1"/>
</dbReference>
<dbReference type="AlphaFoldDB" id="A0A1Y6CDQ5"/>
<dbReference type="InterPro" id="IPR041705">
    <property type="entry name" value="PIN_Sll0205"/>
</dbReference>
<dbReference type="Gene3D" id="3.40.50.1010">
    <property type="entry name" value="5'-nuclease"/>
    <property type="match status" value="1"/>
</dbReference>